<reference evidence="1 2" key="1">
    <citation type="journal article" date="2014" name="Mol. Biol. Evol.">
        <title>Massive expansion of Ubiquitination-related gene families within the Chlamydiae.</title>
        <authorList>
            <person name="Domman D."/>
            <person name="Collingro A."/>
            <person name="Lagkouvardos I."/>
            <person name="Gehre L."/>
            <person name="Weinmaier T."/>
            <person name="Rattei T."/>
            <person name="Subtil A."/>
            <person name="Horn M."/>
        </authorList>
    </citation>
    <scope>NUCLEOTIDE SEQUENCE [LARGE SCALE GENOMIC DNA]</scope>
    <source>
        <strain evidence="1 2">EI2</strain>
    </source>
</reference>
<name>A0A0C1JRU7_9BACT</name>
<evidence type="ECO:0000313" key="2">
    <source>
        <dbReference type="Proteomes" id="UP000031465"/>
    </source>
</evidence>
<proteinExistence type="predicted"/>
<dbReference type="RefSeq" id="WP_052236299.1">
    <property type="nucleotide sequence ID" value="NZ_JSAN01000033.1"/>
</dbReference>
<protein>
    <recommendedName>
        <fullName evidence="3">Nucleotidyl transferase AbiEii/AbiGii toxin family protein</fullName>
    </recommendedName>
</protein>
<dbReference type="Pfam" id="PF08843">
    <property type="entry name" value="AbiEii"/>
    <property type="match status" value="1"/>
</dbReference>
<gene>
    <name evidence="1" type="ORF">DB44_BJ00040</name>
</gene>
<dbReference type="EMBL" id="JSAN01000033">
    <property type="protein sequence ID" value="KIC73191.1"/>
    <property type="molecule type" value="Genomic_DNA"/>
</dbReference>
<dbReference type="PATRIC" id="fig|362787.3.peg.586"/>
<comment type="caution">
    <text evidence="1">The sequence shown here is derived from an EMBL/GenBank/DDBJ whole genome shotgun (WGS) entry which is preliminary data.</text>
</comment>
<dbReference type="AlphaFoldDB" id="A0A0C1JRU7"/>
<evidence type="ECO:0008006" key="3">
    <source>
        <dbReference type="Google" id="ProtNLM"/>
    </source>
</evidence>
<organism evidence="1 2">
    <name type="scientific">Candidatus Protochlamydia amoebophila</name>
    <dbReference type="NCBI Taxonomy" id="362787"/>
    <lineage>
        <taxon>Bacteria</taxon>
        <taxon>Pseudomonadati</taxon>
        <taxon>Chlamydiota</taxon>
        <taxon>Chlamydiia</taxon>
        <taxon>Parachlamydiales</taxon>
        <taxon>Parachlamydiaceae</taxon>
        <taxon>Candidatus Protochlamydia</taxon>
    </lineage>
</organism>
<accession>A0A0C1JRU7</accession>
<evidence type="ECO:0000313" key="1">
    <source>
        <dbReference type="EMBL" id="KIC73191.1"/>
    </source>
</evidence>
<dbReference type="Proteomes" id="UP000031465">
    <property type="component" value="Unassembled WGS sequence"/>
</dbReference>
<sequence length="286" mass="32931">MEKAKKNLEESIYSRLKNVARQRKRPVQEVLKYYAMERFLYRLSASSHQSAFYLKGGLMLMVWDPMSHRATVDIDLLAKTSNSIANLQKIINEICAIEVIPDGLKFMSETLKLSEAQLQAEYRGISAAFSAQLFTAKLPMRIDFGFSDTILPHPAKVKYPTLLDFPAPELKGYTPQTSIAEKFESIVRLGFANTRMKDFYDIWLLTQQFDFDRNELKGIIHQVLANRGTVFETTPIAFLESFYDNSIKKDKWNAFLKDISHEFISLEKVATDLKKFFTGILEVKEI</sequence>
<dbReference type="InterPro" id="IPR014942">
    <property type="entry name" value="AbiEii"/>
</dbReference>